<name>N1W5P0_9LEPT</name>
<reference evidence="2 3" key="1">
    <citation type="submission" date="2013-03" db="EMBL/GenBank/DDBJ databases">
        <authorList>
            <person name="Harkins D.M."/>
            <person name="Durkin A.S."/>
            <person name="Brinkac L.M."/>
            <person name="Haft D.H."/>
            <person name="Selengut J.D."/>
            <person name="Sanka R."/>
            <person name="DePew J."/>
            <person name="Purushe J."/>
            <person name="Galloway R.L."/>
            <person name="Vinetz J.M."/>
            <person name="Sutton G.G."/>
            <person name="Nierman W.C."/>
            <person name="Fouts D.E."/>
        </authorList>
    </citation>
    <scope>NUCLEOTIDE SEQUENCE [LARGE SCALE GENOMIC DNA]</scope>
    <source>
        <strain evidence="2 3">Waz Holland</strain>
    </source>
</reference>
<dbReference type="AlphaFoldDB" id="N1W5P0"/>
<comment type="caution">
    <text evidence="2">The sequence shown here is derived from an EMBL/GenBank/DDBJ whole genome shotgun (WGS) entry which is preliminary data.</text>
</comment>
<keyword evidence="1" id="KW-0812">Transmembrane</keyword>
<keyword evidence="1" id="KW-1133">Transmembrane helix</keyword>
<sequence>MRHHGDFSSEFALNCSIIRVIPLVLLLAFSHCSQRLIKKERLREINEYYDGKTYALQEEIKFSQTEVWKKGTLVKIYIESTPSLLKLKVYPIAESRESSVGKLAAYIINDDVKKKQYDLEDVEEWVGKKFTLVETNVKKKK</sequence>
<dbReference type="InterPro" id="IPR030924">
    <property type="entry name" value="Spiro_T2SS_lipo"/>
</dbReference>
<dbReference type="NCBIfam" id="TIGR04410">
    <property type="entry name" value="Spiro_T2SS_lipo"/>
    <property type="match status" value="1"/>
</dbReference>
<evidence type="ECO:0000313" key="2">
    <source>
        <dbReference type="EMBL" id="EMY68800.1"/>
    </source>
</evidence>
<proteinExistence type="predicted"/>
<organism evidence="2 3">
    <name type="scientific">Leptospira vanthielii serovar Holland str. Waz Holland = ATCC 700522</name>
    <dbReference type="NCBI Taxonomy" id="1218591"/>
    <lineage>
        <taxon>Bacteria</taxon>
        <taxon>Pseudomonadati</taxon>
        <taxon>Spirochaetota</taxon>
        <taxon>Spirochaetia</taxon>
        <taxon>Leptospirales</taxon>
        <taxon>Leptospiraceae</taxon>
        <taxon>Leptospira</taxon>
    </lineage>
</organism>
<dbReference type="STRING" id="1218591.LEP1GSC199_1832"/>
<gene>
    <name evidence="2" type="ORF">LEP1GSC199_1832</name>
</gene>
<evidence type="ECO:0000256" key="1">
    <source>
        <dbReference type="SAM" id="Phobius"/>
    </source>
</evidence>
<protein>
    <recommendedName>
        <fullName evidence="4">Type II secretion system-associated lipoprotein</fullName>
    </recommendedName>
</protein>
<accession>N1W5P0</accession>
<evidence type="ECO:0008006" key="4">
    <source>
        <dbReference type="Google" id="ProtNLM"/>
    </source>
</evidence>
<dbReference type="Proteomes" id="UP000012227">
    <property type="component" value="Unassembled WGS sequence"/>
</dbReference>
<feature type="transmembrane region" description="Helical" evidence="1">
    <location>
        <begin position="12"/>
        <end position="31"/>
    </location>
</feature>
<dbReference type="EMBL" id="AOGY02000065">
    <property type="protein sequence ID" value="EMY68800.1"/>
    <property type="molecule type" value="Genomic_DNA"/>
</dbReference>
<evidence type="ECO:0000313" key="3">
    <source>
        <dbReference type="Proteomes" id="UP000012227"/>
    </source>
</evidence>
<keyword evidence="1" id="KW-0472">Membrane</keyword>